<gene>
    <name evidence="3" type="primary">ORF16</name>
</gene>
<keyword evidence="4" id="KW-1185">Reference proteome</keyword>
<dbReference type="KEGG" id="vg:80540355"/>
<sequence>MDPDHPPPEVEDIRGILCVCGLEEPEYMEHPVISPIRVCVSSIMRRRARIFSQMINQFPILSTTGIERVGVGMLQMNADGNMNWGRGLALLALACTVVRRVSGSRLLTEFALRVLPLYVYQAIGPNWFHAHGGWNGLRMYCRQFMEQQGNMRMFLLLTAAGLVATVMALWLSSRQGPLG</sequence>
<dbReference type="InterPro" id="IPR036834">
    <property type="entry name" value="Bcl-2-like_sf"/>
</dbReference>
<dbReference type="InterPro" id="IPR002475">
    <property type="entry name" value="Bcl2-like"/>
</dbReference>
<evidence type="ECO:0000259" key="2">
    <source>
        <dbReference type="SMART" id="SM00337"/>
    </source>
</evidence>
<dbReference type="Proteomes" id="UP001147731">
    <property type="component" value="Segment"/>
</dbReference>
<evidence type="ECO:0000256" key="1">
    <source>
        <dbReference type="SAM" id="Phobius"/>
    </source>
</evidence>
<dbReference type="Gene3D" id="1.10.437.10">
    <property type="entry name" value="Blc2-like"/>
    <property type="match status" value="1"/>
</dbReference>
<reference evidence="3" key="1">
    <citation type="journal article" date="2019" name="Emerg. Infect. Dis.">
        <title>Novel Virus Related to Kaposi's Sarcoma-Associated Herpesvirus from Colobus Monkey.</title>
        <authorList>
            <person name="Dhingra A."/>
            <person name="Ganzenmueller T."/>
            <person name="Hage E."/>
            <person name="Suarez N.M."/>
            <person name="Matz-Rensing K."/>
            <person name="Widmer D."/>
            <person name="Pohlmann S."/>
            <person name="Davison A.J."/>
            <person name="Schulz T.F."/>
            <person name="Kaul A."/>
        </authorList>
    </citation>
    <scope>NUCLEOTIDE SEQUENCE</scope>
    <source>
        <strain evidence="3">Hannover</strain>
    </source>
</reference>
<evidence type="ECO:0000313" key="4">
    <source>
        <dbReference type="Proteomes" id="UP001147731"/>
    </source>
</evidence>
<name>A0A5B8FKL5_9GAMA</name>
<dbReference type="InterPro" id="IPR046371">
    <property type="entry name" value="Bcl-2_BH1-3"/>
</dbReference>
<evidence type="ECO:0000313" key="3">
    <source>
        <dbReference type="EMBL" id="QDQ69223.1"/>
    </source>
</evidence>
<dbReference type="PROSITE" id="PS50062">
    <property type="entry name" value="BCL2_FAMILY"/>
    <property type="match status" value="1"/>
</dbReference>
<feature type="transmembrane region" description="Helical" evidence="1">
    <location>
        <begin position="153"/>
        <end position="171"/>
    </location>
</feature>
<keyword evidence="1" id="KW-0812">Transmembrane</keyword>
<dbReference type="EMBL" id="MH932584">
    <property type="protein sequence ID" value="QDQ69223.1"/>
    <property type="molecule type" value="Genomic_DNA"/>
</dbReference>
<dbReference type="SUPFAM" id="SSF56854">
    <property type="entry name" value="Bcl-2 inhibitors of programmed cell death"/>
    <property type="match status" value="1"/>
</dbReference>
<feature type="domain" description="Bcl-2 Bcl-2 homology region 1-3" evidence="2">
    <location>
        <begin position="36"/>
        <end position="134"/>
    </location>
</feature>
<accession>A0A5B8FKL5</accession>
<dbReference type="Pfam" id="PF00452">
    <property type="entry name" value="Bcl-2"/>
    <property type="match status" value="1"/>
</dbReference>
<dbReference type="GeneID" id="80540355"/>
<protein>
    <submittedName>
        <fullName evidence="3">Apoptosis regulator G16</fullName>
    </submittedName>
</protein>
<dbReference type="SMART" id="SM00337">
    <property type="entry name" value="BCL"/>
    <property type="match status" value="1"/>
</dbReference>
<organism evidence="3 4">
    <name type="scientific">Colobine gammaherpesvirus 1</name>
    <dbReference type="NCBI Taxonomy" id="2597325"/>
    <lineage>
        <taxon>Viruses</taxon>
        <taxon>Duplodnaviria</taxon>
        <taxon>Heunggongvirae</taxon>
        <taxon>Peploviricota</taxon>
        <taxon>Herviviricetes</taxon>
        <taxon>Herpesvirales</taxon>
        <taxon>Orthoherpesviridae</taxon>
        <taxon>Gammaherpesvirinae</taxon>
        <taxon>Rhadinovirus</taxon>
        <taxon>Rhadinovirus colobinegamma1</taxon>
    </lineage>
</organism>
<keyword evidence="1" id="KW-0472">Membrane</keyword>
<dbReference type="RefSeq" id="YP_010801643.1">
    <property type="nucleotide sequence ID" value="NC_076967.1"/>
</dbReference>
<proteinExistence type="predicted"/>
<keyword evidence="1" id="KW-1133">Transmembrane helix</keyword>